<evidence type="ECO:0000313" key="2">
    <source>
        <dbReference type="EMBL" id="UPW41272.1"/>
    </source>
</evidence>
<sequence length="414" mass="49165">MNGIVESINHSYGDLFEYSYFYPRRWSVTKDNIENFVACDTISGECINVYLAVPCGKCQECRNNKFRDIYSRCMLEQYGRDFRALFFTLTYSNEHLPSDGVSREDIKKFFNRFYTYLQRTGYDGPRPRHIVFSEYSPHLGRAHYHGLIFGLDTTYWKRYFDFTEWFETVWGLGYTHIKHFEPAGFKYACKYLLKGSNVPLGKNPNFWFGSRNEGGIGSHCLQYKSFLDSVYRYDNNFVVPLKLNTQLMHVYVPKFIRDKICSSFTKFMPPIIYRKLVSYIFYNRIMDSISEELLSFTDSDYISKEKHIYSLYPFFKDTVSHAFVPVNPEPYGLSVKDYDYVSQKIKALYIDLLDYSQTQSYNNAFDSFIKYDTFYKRYKSMILRKINKINLLSLNERRILASNKYSFTESLHIS</sequence>
<reference evidence="2" key="1">
    <citation type="submission" date="2022-02" db="EMBL/GenBank/DDBJ databases">
        <title>Towards deciphering the DNA virus diversity associated with rodent species in the families Cricetidae and Heteromyidae.</title>
        <authorList>
            <person name="Lund M."/>
            <person name="Larsen B.B."/>
            <person name="Gryseels S."/>
            <person name="Kraberger S."/>
            <person name="Rowsey D.M."/>
            <person name="Steger L."/>
            <person name="Yule K.M."/>
            <person name="Upham N.S."/>
            <person name="Worobey M."/>
            <person name="Van Doorslaer K."/>
            <person name="Varsani A."/>
        </authorList>
    </citation>
    <scope>NUCLEOTIDE SEQUENCE</scope>
    <source>
        <strain evidence="2">UA08Rod_4527</strain>
    </source>
</reference>
<proteinExistence type="predicted"/>
<accession>A0A976N138</accession>
<evidence type="ECO:0000259" key="1">
    <source>
        <dbReference type="Pfam" id="PF23343"/>
    </source>
</evidence>
<protein>
    <submittedName>
        <fullName evidence="2">Replication initiator protein</fullName>
    </submittedName>
</protein>
<dbReference type="Pfam" id="PF23343">
    <property type="entry name" value="REP_ORF2-G2P"/>
    <property type="match status" value="1"/>
</dbReference>
<dbReference type="InterPro" id="IPR056906">
    <property type="entry name" value="ORF2/G2P_dom"/>
</dbReference>
<organism evidence="2">
    <name type="scientific">Sigmofec virus UA08Rod_4527</name>
    <dbReference type="NCBI Taxonomy" id="2929403"/>
    <lineage>
        <taxon>Viruses</taxon>
        <taxon>Monodnaviria</taxon>
        <taxon>Sangervirae</taxon>
        <taxon>Phixviricota</taxon>
        <taxon>Malgrandaviricetes</taxon>
        <taxon>Petitvirales</taxon>
        <taxon>Microviridae</taxon>
    </lineage>
</organism>
<feature type="domain" description="Replication-associated protein ORF2/G2P" evidence="1">
    <location>
        <begin position="85"/>
        <end position="195"/>
    </location>
</feature>
<dbReference type="EMBL" id="OM869568">
    <property type="protein sequence ID" value="UPW41272.1"/>
    <property type="molecule type" value="Genomic_DNA"/>
</dbReference>
<name>A0A976N138_9VIRU</name>